<feature type="binding site" evidence="6">
    <location>
        <position position="239"/>
    </location>
    <ligand>
        <name>Zn(2+)</name>
        <dbReference type="ChEBI" id="CHEBI:29105"/>
    </ligand>
</feature>
<dbReference type="PANTHER" id="PTHR20855">
    <property type="entry name" value="ADIPOR/PROGESTIN RECEPTOR-RELATED"/>
    <property type="match status" value="1"/>
</dbReference>
<dbReference type="PANTHER" id="PTHR20855:SF138">
    <property type="entry name" value="PROGESTIN AND ADIPOQ RECEPTOR FAMILY MEMBER 4"/>
    <property type="match status" value="1"/>
</dbReference>
<accession>A0A9P0HRH9</accession>
<dbReference type="GO" id="GO:0016020">
    <property type="term" value="C:membrane"/>
    <property type="evidence" value="ECO:0007669"/>
    <property type="project" value="UniProtKB-SubCell"/>
</dbReference>
<comment type="subcellular location">
    <subcellularLocation>
        <location evidence="1">Membrane</location>
        <topology evidence="1">Multi-pass membrane protein</topology>
    </subcellularLocation>
</comment>
<comment type="similarity">
    <text evidence="2">Belongs to the ADIPOR family.</text>
</comment>
<gene>
    <name evidence="8" type="ORF">NEZAVI_LOCUS14593</name>
</gene>
<feature type="transmembrane region" description="Helical" evidence="7">
    <location>
        <begin position="47"/>
        <end position="65"/>
    </location>
</feature>
<feature type="transmembrane region" description="Helical" evidence="7">
    <location>
        <begin position="197"/>
        <end position="217"/>
    </location>
</feature>
<organism evidence="8 9">
    <name type="scientific">Nezara viridula</name>
    <name type="common">Southern green stink bug</name>
    <name type="synonym">Cimex viridulus</name>
    <dbReference type="NCBI Taxonomy" id="85310"/>
    <lineage>
        <taxon>Eukaryota</taxon>
        <taxon>Metazoa</taxon>
        <taxon>Ecdysozoa</taxon>
        <taxon>Arthropoda</taxon>
        <taxon>Hexapoda</taxon>
        <taxon>Insecta</taxon>
        <taxon>Pterygota</taxon>
        <taxon>Neoptera</taxon>
        <taxon>Paraneoptera</taxon>
        <taxon>Hemiptera</taxon>
        <taxon>Heteroptera</taxon>
        <taxon>Panheteroptera</taxon>
        <taxon>Pentatomomorpha</taxon>
        <taxon>Pentatomoidea</taxon>
        <taxon>Pentatomidae</taxon>
        <taxon>Pentatominae</taxon>
        <taxon>Nezara</taxon>
    </lineage>
</organism>
<keyword evidence="6" id="KW-0479">Metal-binding</keyword>
<keyword evidence="5 7" id="KW-0472">Membrane</keyword>
<name>A0A9P0HRH9_NEZVI</name>
<feature type="transmembrane region" description="Helical" evidence="7">
    <location>
        <begin position="116"/>
        <end position="135"/>
    </location>
</feature>
<sequence>MKRLLRRGEVPPHLQFNPYVLAGYRPLLGLWGSLCSLCYLHNETVNILSHALAIVYILCVLQYELPWSEVDCHLLMYCHLAGTLCPWIGSFVYHLFMNMDRPPPFYYRLLQLDMLGIWVSQSFGALTMVCASVACLPKLVQWIVIASYSLLSLLGLFKAMAASSPWKRRMCFALPFLMRNCLVLLRLTKYGGGNPDGLLYVILQDLISLIGGAIGALNVPERWMPGSLDYCFNSHNIMHVLVVLAVYYMNLSTISDLLWLKNGQCQRSVEFNSTPHLHQEL</sequence>
<evidence type="ECO:0000256" key="5">
    <source>
        <dbReference type="ARBA" id="ARBA00023136"/>
    </source>
</evidence>
<dbReference type="Pfam" id="PF03006">
    <property type="entry name" value="HlyIII"/>
    <property type="match status" value="1"/>
</dbReference>
<dbReference type="InterPro" id="IPR004254">
    <property type="entry name" value="AdipoR/HlyIII-related"/>
</dbReference>
<dbReference type="GO" id="GO:0038023">
    <property type="term" value="F:signaling receptor activity"/>
    <property type="evidence" value="ECO:0007669"/>
    <property type="project" value="TreeGrafter"/>
</dbReference>
<evidence type="ECO:0000256" key="6">
    <source>
        <dbReference type="PIRSR" id="PIRSR604254-1"/>
    </source>
</evidence>
<dbReference type="Proteomes" id="UP001152798">
    <property type="component" value="Chromosome 6"/>
</dbReference>
<proteinExistence type="inferred from homology"/>
<evidence type="ECO:0008006" key="10">
    <source>
        <dbReference type="Google" id="ProtNLM"/>
    </source>
</evidence>
<keyword evidence="9" id="KW-1185">Reference proteome</keyword>
<dbReference type="GO" id="GO:0046872">
    <property type="term" value="F:metal ion binding"/>
    <property type="evidence" value="ECO:0007669"/>
    <property type="project" value="UniProtKB-KW"/>
</dbReference>
<evidence type="ECO:0000256" key="3">
    <source>
        <dbReference type="ARBA" id="ARBA00022692"/>
    </source>
</evidence>
<dbReference type="OrthoDB" id="535992at2759"/>
<evidence type="ECO:0000256" key="1">
    <source>
        <dbReference type="ARBA" id="ARBA00004141"/>
    </source>
</evidence>
<evidence type="ECO:0000256" key="4">
    <source>
        <dbReference type="ARBA" id="ARBA00022989"/>
    </source>
</evidence>
<keyword evidence="3 7" id="KW-0812">Transmembrane</keyword>
<reference evidence="8" key="1">
    <citation type="submission" date="2022-01" db="EMBL/GenBank/DDBJ databases">
        <authorList>
            <person name="King R."/>
        </authorList>
    </citation>
    <scope>NUCLEOTIDE SEQUENCE</scope>
</reference>
<evidence type="ECO:0000256" key="2">
    <source>
        <dbReference type="ARBA" id="ARBA00007018"/>
    </source>
</evidence>
<keyword evidence="6" id="KW-0862">Zinc</keyword>
<keyword evidence="4 7" id="KW-1133">Transmembrane helix</keyword>
<dbReference type="AlphaFoldDB" id="A0A9P0HRH9"/>
<protein>
    <recommendedName>
        <fullName evidence="10">Progestin and adipoQ receptor family member 4</fullName>
    </recommendedName>
</protein>
<feature type="transmembrane region" description="Helical" evidence="7">
    <location>
        <begin position="142"/>
        <end position="160"/>
    </location>
</feature>
<feature type="transmembrane region" description="Helical" evidence="7">
    <location>
        <begin position="77"/>
        <end position="96"/>
    </location>
</feature>
<evidence type="ECO:0000313" key="9">
    <source>
        <dbReference type="Proteomes" id="UP001152798"/>
    </source>
</evidence>
<dbReference type="EMBL" id="OV725082">
    <property type="protein sequence ID" value="CAH1406715.1"/>
    <property type="molecule type" value="Genomic_DNA"/>
</dbReference>
<evidence type="ECO:0000256" key="7">
    <source>
        <dbReference type="SAM" id="Phobius"/>
    </source>
</evidence>
<feature type="binding site" evidence="6">
    <location>
        <position position="94"/>
    </location>
    <ligand>
        <name>Zn(2+)</name>
        <dbReference type="ChEBI" id="CHEBI:29105"/>
    </ligand>
</feature>
<feature type="transmembrane region" description="Helical" evidence="7">
    <location>
        <begin position="237"/>
        <end position="260"/>
    </location>
</feature>
<evidence type="ECO:0000313" key="8">
    <source>
        <dbReference type="EMBL" id="CAH1406715.1"/>
    </source>
</evidence>
<feature type="binding site" evidence="6">
    <location>
        <position position="235"/>
    </location>
    <ligand>
        <name>Zn(2+)</name>
        <dbReference type="ChEBI" id="CHEBI:29105"/>
    </ligand>
</feature>